<protein>
    <submittedName>
        <fullName evidence="5">Cyclic nucleotide-binding/CBS domain-containing protein</fullName>
    </submittedName>
</protein>
<dbReference type="InterPro" id="IPR000595">
    <property type="entry name" value="cNMP-bd_dom"/>
</dbReference>
<dbReference type="InterPro" id="IPR051257">
    <property type="entry name" value="Diverse_CBS-Domain"/>
</dbReference>
<dbReference type="Pfam" id="PF10335">
    <property type="entry name" value="DUF294_C"/>
    <property type="match status" value="1"/>
</dbReference>
<feature type="domain" description="CBS" evidence="4">
    <location>
        <begin position="156"/>
        <end position="215"/>
    </location>
</feature>
<evidence type="ECO:0000313" key="6">
    <source>
        <dbReference type="Proteomes" id="UP000632828"/>
    </source>
</evidence>
<evidence type="ECO:0000259" key="4">
    <source>
        <dbReference type="PROSITE" id="PS51371"/>
    </source>
</evidence>
<dbReference type="PROSITE" id="PS51371">
    <property type="entry name" value="CBS"/>
    <property type="match status" value="2"/>
</dbReference>
<dbReference type="Proteomes" id="UP000632828">
    <property type="component" value="Unassembled WGS sequence"/>
</dbReference>
<gene>
    <name evidence="5" type="ORF">ICT70_04575</name>
</gene>
<feature type="domain" description="CBS" evidence="4">
    <location>
        <begin position="223"/>
        <end position="278"/>
    </location>
</feature>
<name>A0A8J6QNX6_9BACT</name>
<dbReference type="PANTHER" id="PTHR43080">
    <property type="entry name" value="CBS DOMAIN-CONTAINING PROTEIN CBSX3, MITOCHONDRIAL"/>
    <property type="match status" value="1"/>
</dbReference>
<evidence type="ECO:0000256" key="1">
    <source>
        <dbReference type="ARBA" id="ARBA00023122"/>
    </source>
</evidence>
<evidence type="ECO:0000256" key="2">
    <source>
        <dbReference type="PROSITE-ProRule" id="PRU00703"/>
    </source>
</evidence>
<dbReference type="CDD" id="cd05401">
    <property type="entry name" value="NT_GlnE_GlnD_like"/>
    <property type="match status" value="1"/>
</dbReference>
<dbReference type="InterPro" id="IPR014710">
    <property type="entry name" value="RmlC-like_jellyroll"/>
</dbReference>
<dbReference type="SMART" id="SM00100">
    <property type="entry name" value="cNMP"/>
    <property type="match status" value="1"/>
</dbReference>
<dbReference type="Gene3D" id="3.10.580.10">
    <property type="entry name" value="CBS-domain"/>
    <property type="match status" value="1"/>
</dbReference>
<dbReference type="SMART" id="SM00116">
    <property type="entry name" value="CBS"/>
    <property type="match status" value="2"/>
</dbReference>
<dbReference type="SUPFAM" id="SSF51206">
    <property type="entry name" value="cAMP-binding domain-like"/>
    <property type="match status" value="1"/>
</dbReference>
<dbReference type="GO" id="GO:0008773">
    <property type="term" value="F:[protein-PII] uridylyltransferase activity"/>
    <property type="evidence" value="ECO:0007669"/>
    <property type="project" value="InterPro"/>
</dbReference>
<dbReference type="InterPro" id="IPR018821">
    <property type="entry name" value="DUF294_put_nucleoTrafse_sb-bd"/>
</dbReference>
<organism evidence="5 6">
    <name type="scientific">Pelovirga terrestris</name>
    <dbReference type="NCBI Taxonomy" id="2771352"/>
    <lineage>
        <taxon>Bacteria</taxon>
        <taxon>Pseudomonadati</taxon>
        <taxon>Thermodesulfobacteriota</taxon>
        <taxon>Desulfuromonadia</taxon>
        <taxon>Geobacterales</taxon>
        <taxon>Geobacteraceae</taxon>
        <taxon>Pelovirga</taxon>
    </lineage>
</organism>
<dbReference type="Pfam" id="PF00027">
    <property type="entry name" value="cNMP_binding"/>
    <property type="match status" value="1"/>
</dbReference>
<dbReference type="SUPFAM" id="SSF54631">
    <property type="entry name" value="CBS-domain pair"/>
    <property type="match status" value="1"/>
</dbReference>
<dbReference type="InterPro" id="IPR000644">
    <property type="entry name" value="CBS_dom"/>
</dbReference>
<reference evidence="5" key="1">
    <citation type="submission" date="2020-09" db="EMBL/GenBank/DDBJ databases">
        <title>Pelobacter alkaliphilus sp. nov., a novel anaerobic arsenate-reducing bacterium from terrestrial mud volcano.</title>
        <authorList>
            <person name="Khomyakova M.A."/>
            <person name="Merkel A.Y."/>
            <person name="Slobodkin A.I."/>
        </authorList>
    </citation>
    <scope>NUCLEOTIDE SEQUENCE</scope>
    <source>
        <strain evidence="5">M08fum</strain>
    </source>
</reference>
<sequence>MEVELLEISDHLRRFEPFEALPVEVVQELAAQVEVAYYKAGSTILSFGDEIHEVYFVRSGSVEVFRRNGTLYNRLEEGSLFGQMSLLMHNRVRFPARALEDSLLYIIPEAQFNQLCDDHDAFADYVELGDRARLRQAVSRANQSNELMRTRIQQLINREPVSIAATASVFEAGQRMTEEGVSSLLICAADDPGQVVGIITDRDLRTRFIAAGLPLKTAVAGIMSENLISIEAQQYVFEAMLAMLRYRIHHLPVMRDRRPVGVISLSDLIRYESQNSLLVVARILRAQDVEELSGLKPEIEASFVRMVNEEANSQMVGSAMSVFGRSVKQRLLELATERLGAPPIPCCFVALGSMARDELLPGGDQDNALILDDSYDPTVHGDYFKQLATFICDGLAATGYPYCKGGIMATTERWRQPRKVWSRYFAQWIAKPTPEDLLNSSIFFDLEGIWGEVGWVEQLKEQIAGQAKKSPYFLFALARNALSRTPPLGFFKDFLLERDGKHKNSLDLKRRGTAPLAALIRVHALAAGSTAQNSFDRLDDIRDANVLPLGRTEALRDALEFMSMVRLRHQAQSLTLGVDADNNINPETLSQFDRRNLKDAFQALSNAQKFLKFRYPARRSAKQG</sequence>
<dbReference type="AlphaFoldDB" id="A0A8J6QNX6"/>
<evidence type="ECO:0000259" key="3">
    <source>
        <dbReference type="PROSITE" id="PS50042"/>
    </source>
</evidence>
<dbReference type="Pfam" id="PF03445">
    <property type="entry name" value="DUF294"/>
    <property type="match status" value="1"/>
</dbReference>
<dbReference type="Gene3D" id="2.60.120.10">
    <property type="entry name" value="Jelly Rolls"/>
    <property type="match status" value="1"/>
</dbReference>
<keyword evidence="6" id="KW-1185">Reference proteome</keyword>
<dbReference type="CDD" id="cd04587">
    <property type="entry name" value="CBS_pair_CAP-ED_NT_Pol-beta-like_DUF294_assoc"/>
    <property type="match status" value="1"/>
</dbReference>
<dbReference type="Pfam" id="PF00571">
    <property type="entry name" value="CBS"/>
    <property type="match status" value="2"/>
</dbReference>
<dbReference type="PROSITE" id="PS50042">
    <property type="entry name" value="CNMP_BINDING_3"/>
    <property type="match status" value="1"/>
</dbReference>
<proteinExistence type="predicted"/>
<comment type="caution">
    <text evidence="5">The sequence shown here is derived from an EMBL/GenBank/DDBJ whole genome shotgun (WGS) entry which is preliminary data.</text>
</comment>
<dbReference type="InterPro" id="IPR005105">
    <property type="entry name" value="GlnD_Uridyltrans_N"/>
</dbReference>
<dbReference type="InterPro" id="IPR046342">
    <property type="entry name" value="CBS_dom_sf"/>
</dbReference>
<dbReference type="EMBL" id="JACWUN010000004">
    <property type="protein sequence ID" value="MBD1399941.1"/>
    <property type="molecule type" value="Genomic_DNA"/>
</dbReference>
<evidence type="ECO:0000313" key="5">
    <source>
        <dbReference type="EMBL" id="MBD1399941.1"/>
    </source>
</evidence>
<keyword evidence="1 2" id="KW-0129">CBS domain</keyword>
<accession>A0A8J6QNX6</accession>
<dbReference type="InterPro" id="IPR018490">
    <property type="entry name" value="cNMP-bd_dom_sf"/>
</dbReference>
<dbReference type="RefSeq" id="WP_191154219.1">
    <property type="nucleotide sequence ID" value="NZ_JACWUN010000004.1"/>
</dbReference>
<feature type="domain" description="Cyclic nucleotide-binding" evidence="3">
    <location>
        <begin position="17"/>
        <end position="115"/>
    </location>
</feature>
<dbReference type="CDD" id="cd00038">
    <property type="entry name" value="CAP_ED"/>
    <property type="match status" value="1"/>
</dbReference>
<dbReference type="PANTHER" id="PTHR43080:SF2">
    <property type="entry name" value="CBS DOMAIN-CONTAINING PROTEIN"/>
    <property type="match status" value="1"/>
</dbReference>